<evidence type="ECO:0000256" key="7">
    <source>
        <dbReference type="ARBA" id="ARBA00022723"/>
    </source>
</evidence>
<evidence type="ECO:0000313" key="16">
    <source>
        <dbReference type="Proteomes" id="UP001175227"/>
    </source>
</evidence>
<dbReference type="GO" id="GO:0016020">
    <property type="term" value="C:membrane"/>
    <property type="evidence" value="ECO:0007669"/>
    <property type="project" value="UniProtKB-SubCell"/>
</dbReference>
<evidence type="ECO:0000256" key="10">
    <source>
        <dbReference type="ARBA" id="ARBA00023004"/>
    </source>
</evidence>
<protein>
    <submittedName>
        <fullName evidence="15">Cytochrome P450</fullName>
    </submittedName>
</protein>
<dbReference type="InterPro" id="IPR036396">
    <property type="entry name" value="Cyt_P450_sf"/>
</dbReference>
<evidence type="ECO:0000256" key="9">
    <source>
        <dbReference type="ARBA" id="ARBA00023002"/>
    </source>
</evidence>
<dbReference type="InterPro" id="IPR001128">
    <property type="entry name" value="Cyt_P450"/>
</dbReference>
<dbReference type="GO" id="GO:0016705">
    <property type="term" value="F:oxidoreductase activity, acting on paired donors, with incorporation or reduction of molecular oxygen"/>
    <property type="evidence" value="ECO:0007669"/>
    <property type="project" value="InterPro"/>
</dbReference>
<evidence type="ECO:0000256" key="12">
    <source>
        <dbReference type="ARBA" id="ARBA00023136"/>
    </source>
</evidence>
<dbReference type="GO" id="GO:0005506">
    <property type="term" value="F:iron ion binding"/>
    <property type="evidence" value="ECO:0007669"/>
    <property type="project" value="InterPro"/>
</dbReference>
<comment type="caution">
    <text evidence="15">The sequence shown here is derived from an EMBL/GenBank/DDBJ whole genome shotgun (WGS) entry which is preliminary data.</text>
</comment>
<dbReference type="Pfam" id="PF00067">
    <property type="entry name" value="p450"/>
    <property type="match status" value="1"/>
</dbReference>
<comment type="cofactor">
    <cofactor evidence="1 13">
        <name>heme</name>
        <dbReference type="ChEBI" id="CHEBI:30413"/>
    </cofactor>
</comment>
<sequence length="556" mass="62335">MSQRIKGRRACFPTPTFLSSPLPSSPVTLIRKSAAMFSFPQITAIDLVSSFAFAAVSLFIAYIALYAIYNAFLSPLSAIPGPWYAAISDIWLTVHVVRLEQCQTIQSLFEKYGPVVRVGPNKVVFNDLSTMRSVYSVHKFDKSPYYKSLLTNENDHAMTTLDHASHSVRRKGYAPHYMPSNLSKFQAEMHDPTLELVNALDGMSGKTSLECLSLFRNLMVDVVVSTSYGYRLGAVHKWSMNTEDPLSTAINDFPKRGILRSVVPTWAWNLICKIPNARWRQLCDSDKIMAEFVSERVYQMRAQMNAGKLEESEKVPMLHRLLNYRYASTDKSMPDIDIISECMGHMIAGSDTTSTTLSYFLWELSRRPDIVKKLQAELDEIMPNARTIPDMSVLHGLPYLNAFIKEGLRVYSAAPSLLERVVPASTSSKFGHEAFDLMGFALPPGTVVATQAWTMHRNSAVFPSPETFLPDRWLDASPDSLVLMTQHLMPFGTGTRMCGGQNLAHAMMRVVVAAIVRNFNIVAPPETNERSMEIKDSFVIFPSANECKLIFNPRTP</sequence>
<reference evidence="15" key="1">
    <citation type="submission" date="2023-06" db="EMBL/GenBank/DDBJ databases">
        <authorList>
            <consortium name="Lawrence Berkeley National Laboratory"/>
            <person name="Ahrendt S."/>
            <person name="Sahu N."/>
            <person name="Indic B."/>
            <person name="Wong-Bajracharya J."/>
            <person name="Merenyi Z."/>
            <person name="Ke H.-M."/>
            <person name="Monk M."/>
            <person name="Kocsube S."/>
            <person name="Drula E."/>
            <person name="Lipzen A."/>
            <person name="Balint B."/>
            <person name="Henrissat B."/>
            <person name="Andreopoulos B."/>
            <person name="Martin F.M."/>
            <person name="Harder C.B."/>
            <person name="Rigling D."/>
            <person name="Ford K.L."/>
            <person name="Foster G.D."/>
            <person name="Pangilinan J."/>
            <person name="Papanicolaou A."/>
            <person name="Barry K."/>
            <person name="LaButti K."/>
            <person name="Viragh M."/>
            <person name="Koriabine M."/>
            <person name="Yan M."/>
            <person name="Riley R."/>
            <person name="Champramary S."/>
            <person name="Plett K.L."/>
            <person name="Tsai I.J."/>
            <person name="Slot J."/>
            <person name="Sipos G."/>
            <person name="Plett J."/>
            <person name="Nagy L.G."/>
            <person name="Grigoriev I.V."/>
        </authorList>
    </citation>
    <scope>NUCLEOTIDE SEQUENCE</scope>
    <source>
        <strain evidence="15">ICMP 16352</strain>
    </source>
</reference>
<comment type="subcellular location">
    <subcellularLocation>
        <location evidence="2">Membrane</location>
    </subcellularLocation>
</comment>
<evidence type="ECO:0000256" key="6">
    <source>
        <dbReference type="ARBA" id="ARBA00022692"/>
    </source>
</evidence>
<evidence type="ECO:0000256" key="13">
    <source>
        <dbReference type="PIRSR" id="PIRSR602401-1"/>
    </source>
</evidence>
<dbReference type="AlphaFoldDB" id="A0AA39UKI0"/>
<organism evidence="15 16">
    <name type="scientific">Armillaria novae-zelandiae</name>
    <dbReference type="NCBI Taxonomy" id="153914"/>
    <lineage>
        <taxon>Eukaryota</taxon>
        <taxon>Fungi</taxon>
        <taxon>Dikarya</taxon>
        <taxon>Basidiomycota</taxon>
        <taxon>Agaricomycotina</taxon>
        <taxon>Agaricomycetes</taxon>
        <taxon>Agaricomycetidae</taxon>
        <taxon>Agaricales</taxon>
        <taxon>Marasmiineae</taxon>
        <taxon>Physalacriaceae</taxon>
        <taxon>Armillaria</taxon>
    </lineage>
</organism>
<dbReference type="PRINTS" id="PR00463">
    <property type="entry name" value="EP450I"/>
</dbReference>
<evidence type="ECO:0000256" key="2">
    <source>
        <dbReference type="ARBA" id="ARBA00004370"/>
    </source>
</evidence>
<keyword evidence="5 13" id="KW-0349">Heme</keyword>
<evidence type="ECO:0000256" key="11">
    <source>
        <dbReference type="ARBA" id="ARBA00023033"/>
    </source>
</evidence>
<proteinExistence type="inferred from homology"/>
<keyword evidence="8 14" id="KW-1133">Transmembrane helix</keyword>
<dbReference type="GO" id="GO:0020037">
    <property type="term" value="F:heme binding"/>
    <property type="evidence" value="ECO:0007669"/>
    <property type="project" value="InterPro"/>
</dbReference>
<dbReference type="PRINTS" id="PR00385">
    <property type="entry name" value="P450"/>
</dbReference>
<feature type="transmembrane region" description="Helical" evidence="14">
    <location>
        <begin position="47"/>
        <end position="69"/>
    </location>
</feature>
<comment type="similarity">
    <text evidence="4">Belongs to the cytochrome P450 family.</text>
</comment>
<dbReference type="PANTHER" id="PTHR24305:SF166">
    <property type="entry name" value="CYTOCHROME P450 12A4, MITOCHONDRIAL-RELATED"/>
    <property type="match status" value="1"/>
</dbReference>
<feature type="binding site" description="axial binding residue" evidence="13">
    <location>
        <position position="498"/>
    </location>
    <ligand>
        <name>heme</name>
        <dbReference type="ChEBI" id="CHEBI:30413"/>
    </ligand>
    <ligandPart>
        <name>Fe</name>
        <dbReference type="ChEBI" id="CHEBI:18248"/>
    </ligandPart>
</feature>
<dbReference type="InterPro" id="IPR050121">
    <property type="entry name" value="Cytochrome_P450_monoxygenase"/>
</dbReference>
<dbReference type="Gene3D" id="1.10.630.10">
    <property type="entry name" value="Cytochrome P450"/>
    <property type="match status" value="1"/>
</dbReference>
<dbReference type="Proteomes" id="UP001175227">
    <property type="component" value="Unassembled WGS sequence"/>
</dbReference>
<keyword evidence="10 13" id="KW-0408">Iron</keyword>
<gene>
    <name evidence="15" type="ORF">IW261DRAFT_1438838</name>
</gene>
<evidence type="ECO:0000256" key="3">
    <source>
        <dbReference type="ARBA" id="ARBA00004721"/>
    </source>
</evidence>
<keyword evidence="6 14" id="KW-0812">Transmembrane</keyword>
<evidence type="ECO:0000256" key="5">
    <source>
        <dbReference type="ARBA" id="ARBA00022617"/>
    </source>
</evidence>
<keyword evidence="16" id="KW-1185">Reference proteome</keyword>
<evidence type="ECO:0000313" key="15">
    <source>
        <dbReference type="EMBL" id="KAK0491653.1"/>
    </source>
</evidence>
<dbReference type="InterPro" id="IPR002401">
    <property type="entry name" value="Cyt_P450_E_grp-I"/>
</dbReference>
<evidence type="ECO:0000256" key="14">
    <source>
        <dbReference type="SAM" id="Phobius"/>
    </source>
</evidence>
<evidence type="ECO:0000256" key="8">
    <source>
        <dbReference type="ARBA" id="ARBA00022989"/>
    </source>
</evidence>
<dbReference type="EMBL" id="JAUEPR010000001">
    <property type="protein sequence ID" value="KAK0491653.1"/>
    <property type="molecule type" value="Genomic_DNA"/>
</dbReference>
<keyword evidence="7 13" id="KW-0479">Metal-binding</keyword>
<keyword evidence="9" id="KW-0560">Oxidoreductase</keyword>
<evidence type="ECO:0000256" key="4">
    <source>
        <dbReference type="ARBA" id="ARBA00010617"/>
    </source>
</evidence>
<comment type="pathway">
    <text evidence="3">Secondary metabolite biosynthesis; terpenoid biosynthesis.</text>
</comment>
<name>A0AA39UKI0_9AGAR</name>
<accession>A0AA39UKI0</accession>
<evidence type="ECO:0000256" key="1">
    <source>
        <dbReference type="ARBA" id="ARBA00001971"/>
    </source>
</evidence>
<dbReference type="SUPFAM" id="SSF48264">
    <property type="entry name" value="Cytochrome P450"/>
    <property type="match status" value="1"/>
</dbReference>
<keyword evidence="11" id="KW-0503">Monooxygenase</keyword>
<dbReference type="PANTHER" id="PTHR24305">
    <property type="entry name" value="CYTOCHROME P450"/>
    <property type="match status" value="1"/>
</dbReference>
<keyword evidence="12 14" id="KW-0472">Membrane</keyword>
<dbReference type="GO" id="GO:0004497">
    <property type="term" value="F:monooxygenase activity"/>
    <property type="evidence" value="ECO:0007669"/>
    <property type="project" value="UniProtKB-KW"/>
</dbReference>